<proteinExistence type="predicted"/>
<gene>
    <name evidence="1" type="ORF">LCGC14_2565180</name>
</gene>
<name>A0A0F9CV19_9ZZZZ</name>
<dbReference type="EMBL" id="LAZR01042451">
    <property type="protein sequence ID" value="KKL09506.1"/>
    <property type="molecule type" value="Genomic_DNA"/>
</dbReference>
<sequence length="166" mass="19843">MAILNFELNLKKLREIYPVKTICMHGSPLSKYDNKKLWEKYDYRDYGIIAEPYFDIDFDEVFYLSDTGRSWNNSDASIRDKVNSGFDIKIKDTKDLIQKIENGEMPDKIILNIHPQRLSDEFIPWLSELVRQNIKNVFKKCLIKFRNRSPQSRKKRRGRNILFPFC</sequence>
<organism evidence="1">
    <name type="scientific">marine sediment metagenome</name>
    <dbReference type="NCBI Taxonomy" id="412755"/>
    <lineage>
        <taxon>unclassified sequences</taxon>
        <taxon>metagenomes</taxon>
        <taxon>ecological metagenomes</taxon>
    </lineage>
</organism>
<comment type="caution">
    <text evidence="1">The sequence shown here is derived from an EMBL/GenBank/DDBJ whole genome shotgun (WGS) entry which is preliminary data.</text>
</comment>
<evidence type="ECO:0000313" key="1">
    <source>
        <dbReference type="EMBL" id="KKL09506.1"/>
    </source>
</evidence>
<accession>A0A0F9CV19</accession>
<dbReference type="AlphaFoldDB" id="A0A0F9CV19"/>
<reference evidence="1" key="1">
    <citation type="journal article" date="2015" name="Nature">
        <title>Complex archaea that bridge the gap between prokaryotes and eukaryotes.</title>
        <authorList>
            <person name="Spang A."/>
            <person name="Saw J.H."/>
            <person name="Jorgensen S.L."/>
            <person name="Zaremba-Niedzwiedzka K."/>
            <person name="Martijn J."/>
            <person name="Lind A.E."/>
            <person name="van Eijk R."/>
            <person name="Schleper C."/>
            <person name="Guy L."/>
            <person name="Ettema T.J."/>
        </authorList>
    </citation>
    <scope>NUCLEOTIDE SEQUENCE</scope>
</reference>
<protein>
    <submittedName>
        <fullName evidence="1">Uncharacterized protein</fullName>
    </submittedName>
</protein>